<dbReference type="EMBL" id="MN629346">
    <property type="protein sequence ID" value="QJR99823.1"/>
    <property type="molecule type" value="Genomic_DNA"/>
</dbReference>
<accession>A0A6M4NQK6</accession>
<sequence>MHKVQIVAATSVQPVLLACKAIVGVVSQAISQGVPPTRRQVSELQVQLTAMCVDATASLSRELTPALLEALDSEIKRAQQDTSAALSYTQTERFPSLSSLQDRVEAELRVYAAEGIRILNAFVSQTAVNTSAGVQIARATVMARTSVNGRFSRWADGKVGIGHSVQHRVFLATAAVIQEAMVNAYIIEATRGGAAAFVIDRPGKEGDGRAFRPSSIPFDILHPQSGARVVAAR</sequence>
<dbReference type="PROSITE" id="PS51257">
    <property type="entry name" value="PROKAR_LIPOPROTEIN"/>
    <property type="match status" value="1"/>
</dbReference>
<keyword evidence="1" id="KW-0614">Plasmid</keyword>
<geneLocation type="plasmid" evidence="1">
    <name>p717068-IMP</name>
</geneLocation>
<evidence type="ECO:0000313" key="1">
    <source>
        <dbReference type="EMBL" id="QJR99823.1"/>
    </source>
</evidence>
<name>A0A6M4NQK6_AERCA</name>
<organism evidence="1">
    <name type="scientific">Aeromonas caviae</name>
    <name type="common">Aeromonas punctata</name>
    <dbReference type="NCBI Taxonomy" id="648"/>
    <lineage>
        <taxon>Bacteria</taxon>
        <taxon>Pseudomonadati</taxon>
        <taxon>Pseudomonadota</taxon>
        <taxon>Gammaproteobacteria</taxon>
        <taxon>Aeromonadales</taxon>
        <taxon>Aeromonadaceae</taxon>
        <taxon>Aeromonas</taxon>
    </lineage>
</organism>
<protein>
    <submittedName>
        <fullName evidence="1">ABC transporter C-terminal domain</fullName>
    </submittedName>
</protein>
<dbReference type="AlphaFoldDB" id="A0A6M4NQK6"/>
<reference evidence="1" key="1">
    <citation type="submission" date="2019-10" db="EMBL/GenBank/DDBJ databases">
        <authorList>
            <person name="Zhou D."/>
            <person name="Cheng Q."/>
        </authorList>
    </citation>
    <scope>NUCLEOTIDE SEQUENCE</scope>
    <source>
        <strain evidence="1">1507-17068</strain>
        <plasmid evidence="1">p717068-IMP</plasmid>
    </source>
</reference>
<proteinExistence type="predicted"/>